<dbReference type="OrthoDB" id="9778516at2"/>
<feature type="domain" description="Peptidase M61 catalytic" evidence="2">
    <location>
        <begin position="297"/>
        <end position="402"/>
    </location>
</feature>
<gene>
    <name evidence="4" type="ORF">FRX97_00220</name>
</gene>
<dbReference type="SUPFAM" id="SSF55486">
    <property type="entry name" value="Metalloproteases ('zincins'), catalytic domain"/>
    <property type="match status" value="1"/>
</dbReference>
<proteinExistence type="predicted"/>
<evidence type="ECO:0000259" key="3">
    <source>
        <dbReference type="Pfam" id="PF17899"/>
    </source>
</evidence>
<dbReference type="SUPFAM" id="SSF50156">
    <property type="entry name" value="PDZ domain-like"/>
    <property type="match status" value="1"/>
</dbReference>
<accession>A0A5C6VI26</accession>
<feature type="signal peptide" evidence="1">
    <location>
        <begin position="1"/>
        <end position="21"/>
    </location>
</feature>
<dbReference type="Pfam" id="PF05299">
    <property type="entry name" value="Peptidase_M61"/>
    <property type="match status" value="1"/>
</dbReference>
<dbReference type="Pfam" id="PF17899">
    <property type="entry name" value="Peptidase_M61_N"/>
    <property type="match status" value="1"/>
</dbReference>
<dbReference type="Gene3D" id="2.30.42.10">
    <property type="match status" value="1"/>
</dbReference>
<dbReference type="InterPro" id="IPR027268">
    <property type="entry name" value="Peptidase_M4/M1_CTD_sf"/>
</dbReference>
<dbReference type="EMBL" id="VORB01000001">
    <property type="protein sequence ID" value="TXC85082.1"/>
    <property type="molecule type" value="Genomic_DNA"/>
</dbReference>
<evidence type="ECO:0000313" key="5">
    <source>
        <dbReference type="Proteomes" id="UP000321168"/>
    </source>
</evidence>
<evidence type="ECO:0000313" key="4">
    <source>
        <dbReference type="EMBL" id="TXC85082.1"/>
    </source>
</evidence>
<dbReference type="Gene3D" id="2.60.40.3650">
    <property type="match status" value="1"/>
</dbReference>
<feature type="chain" id="PRO_5022985387" evidence="1">
    <location>
        <begin position="22"/>
        <end position="614"/>
    </location>
</feature>
<feature type="domain" description="Peptidase M61 N-terminal" evidence="3">
    <location>
        <begin position="27"/>
        <end position="201"/>
    </location>
</feature>
<sequence length="614" mass="70064">MKKLIFLFSLCAMCLSSFSQGVEKYRVKLDLSNVVNDELEVEITVPKVTKDVVEFQMPKIVPGTYSISDFGRFITRLDAYDTTGNPIAIKKLGVNRWEIRNAQRLKTFRYRIEDSFDTKLDNVIFEPAGTNFEEGKNFVLNNFGIIGYLSDMKNYPYEVEIRKPKKLYGASSLPQKMISPDKDIWLAKDYFHLHDNPIMYCEPDTATIPVGNCEVLISVYSPNKILTADAVKENVGATLEAQRKYLGGILPVDKYAILIYLFDGASLSGSAGALEHSTSTVFSFPEGDPEQLASSIRDVTAHEFFHIVTPLNIHSEQIHNYNFIEPKMSKHLWMYEGCTEYAAQHVQVKYDLMSEEDFLDVMRQKMLVASVYNDTLPFTKMSKHVLDKYENQYGNVYQKGALIGMCLDILLLEKSNGEMDLQQLMRTLAKEYGAHKPFEDEKLFEIIGEKTYPEIQAFLETYVGGPAQLPFAEILNKVGVEYAAEKEVSKITFGGISLGYNIEKQLIQVNGLDNANDFAKKIGFKTGDLLYKLNGEELTPTAFQDVYNRFVKETQEGDKIEITVLRKKKDDFKEKTLKAKAQKVNTMERHYVKMMENPSEEQLKLRKAWLTAKE</sequence>
<name>A0A5C6VI26_9FLAO</name>
<dbReference type="InterPro" id="IPR036034">
    <property type="entry name" value="PDZ_sf"/>
</dbReference>
<evidence type="ECO:0000256" key="1">
    <source>
        <dbReference type="SAM" id="SignalP"/>
    </source>
</evidence>
<dbReference type="Proteomes" id="UP000321168">
    <property type="component" value="Unassembled WGS sequence"/>
</dbReference>
<dbReference type="Gene3D" id="1.10.390.10">
    <property type="entry name" value="Neutral Protease Domain 2"/>
    <property type="match status" value="1"/>
</dbReference>
<dbReference type="RefSeq" id="WP_147012168.1">
    <property type="nucleotide sequence ID" value="NZ_VORB01000001.1"/>
</dbReference>
<organism evidence="4 5">
    <name type="scientific">Luteibaculum oceani</name>
    <dbReference type="NCBI Taxonomy" id="1294296"/>
    <lineage>
        <taxon>Bacteria</taxon>
        <taxon>Pseudomonadati</taxon>
        <taxon>Bacteroidota</taxon>
        <taxon>Flavobacteriia</taxon>
        <taxon>Flavobacteriales</taxon>
        <taxon>Luteibaculaceae</taxon>
        <taxon>Luteibaculum</taxon>
    </lineage>
</organism>
<dbReference type="AlphaFoldDB" id="A0A5C6VI26"/>
<keyword evidence="5" id="KW-1185">Reference proteome</keyword>
<reference evidence="4 5" key="1">
    <citation type="submission" date="2019-08" db="EMBL/GenBank/DDBJ databases">
        <title>Genome of Luteibaculum oceani JCM 18817.</title>
        <authorList>
            <person name="Bowman J.P."/>
        </authorList>
    </citation>
    <scope>NUCLEOTIDE SEQUENCE [LARGE SCALE GENOMIC DNA]</scope>
    <source>
        <strain evidence="4 5">JCM 18817</strain>
    </source>
</reference>
<evidence type="ECO:0000259" key="2">
    <source>
        <dbReference type="Pfam" id="PF05299"/>
    </source>
</evidence>
<dbReference type="InterPro" id="IPR040756">
    <property type="entry name" value="Peptidase_M61_N"/>
</dbReference>
<comment type="caution">
    <text evidence="4">The sequence shown here is derived from an EMBL/GenBank/DDBJ whole genome shotgun (WGS) entry which is preliminary data.</text>
</comment>
<dbReference type="InterPro" id="IPR007963">
    <property type="entry name" value="Peptidase_M61_catalytic"/>
</dbReference>
<protein>
    <submittedName>
        <fullName evidence="4">Peptidase M61</fullName>
    </submittedName>
</protein>
<keyword evidence="1" id="KW-0732">Signal</keyword>